<dbReference type="EMBL" id="CAJVPT010007013">
    <property type="protein sequence ID" value="CAG8536648.1"/>
    <property type="molecule type" value="Genomic_DNA"/>
</dbReference>
<proteinExistence type="predicted"/>
<keyword evidence="2" id="KW-1185">Reference proteome</keyword>
<organism evidence="1 2">
    <name type="scientific">Acaulospora colombiana</name>
    <dbReference type="NCBI Taxonomy" id="27376"/>
    <lineage>
        <taxon>Eukaryota</taxon>
        <taxon>Fungi</taxon>
        <taxon>Fungi incertae sedis</taxon>
        <taxon>Mucoromycota</taxon>
        <taxon>Glomeromycotina</taxon>
        <taxon>Glomeromycetes</taxon>
        <taxon>Diversisporales</taxon>
        <taxon>Acaulosporaceae</taxon>
        <taxon>Acaulospora</taxon>
    </lineage>
</organism>
<reference evidence="1" key="1">
    <citation type="submission" date="2021-06" db="EMBL/GenBank/DDBJ databases">
        <authorList>
            <person name="Kallberg Y."/>
            <person name="Tangrot J."/>
            <person name="Rosling A."/>
        </authorList>
    </citation>
    <scope>NUCLEOTIDE SEQUENCE</scope>
    <source>
        <strain evidence="1">CL356</strain>
    </source>
</reference>
<comment type="caution">
    <text evidence="1">The sequence shown here is derived from an EMBL/GenBank/DDBJ whole genome shotgun (WGS) entry which is preliminary data.</text>
</comment>
<dbReference type="Proteomes" id="UP000789525">
    <property type="component" value="Unassembled WGS sequence"/>
</dbReference>
<sequence>MYMEVLVKVPIKQTMYWMDELNNNQALASSQIQDVIGRQDIPMTYKNINITDDAVQRNEENNGSNSSRSGRKPHNRSQNRHRYYSQNISPEVVNSHTPQITGSNSIPNNSELNPRHGRYGMSSRGRGTRVSSKEDQGATKDSALSRAKNDDNVVAESSLSNNSSKVQSPQRTRNIQPNDPGSGSQIISDKKGKRPETDRLESSISSRSNSNQNNSRNNNRSKKSLVFPGDIKDVRTSITHGLTTSTYECMICCEAIRPRDKTWFCGVCWAVFHLPCTQKWAQKSFEGAGFWRCPGCQNRSEIIPETFQLRCADTDYFVKRSCGAACNKLLGCGKHYCTQECHDGECSNCDIVELQKCYCGQSECEIKCGEGNVEYTIAQGCVTLFPRNYLAVKESHAPKRFLCVKTPVENFYLVVTRVQISVIKEIASHALSSYTSSVVAVALSSRKYVPKFCPSANVKQKQHRRRDIPQEEENDANHICSLLCGKLLKCGNHTCQLLCHKEGHCMPCLEASFEELSCHCGRTKVYPPISCGTKVPKCKYECTRIPPCGHAAVPHPCHTDEEPCPPCPYLVNDKTCMCGRSVVKNVPCHKTNVSCGKGKGVFRPAVSLVKVAVILAHIHATHLQATCNATSENPEEIKGRQLECNESCALVERNRKLASALELGDRINEGDLIKAIPEYEEDLLQYYSIHKDWAKNIENTLSDFLLKSNKPTLNFPPMKSTHRKFIHQLCVHYRLSSCSVDVEPFRSVIVKKQADSAVPPLLPSQVFSKQGKLSIIAPPSTTPEQPARKQKQPINALYLSELAVGSTEEELESALGSLFGKSKFHIKWVSGEDLVIIPSAGSIHMDELESLLMRVKQSVKDSLVSKGIAAWVELCWVNSKYEISWREKSKMLHGSNTFLRMVTPSSAPFSNTNPYDALVDLTDESHVGGPSQSYDVSTHDNNDVGKNSKQTSKDLIVNGDGIVDDWELLSDE</sequence>
<evidence type="ECO:0000313" key="1">
    <source>
        <dbReference type="EMBL" id="CAG8536648.1"/>
    </source>
</evidence>
<name>A0ACA9LKJ0_9GLOM</name>
<accession>A0ACA9LKJ0</accession>
<evidence type="ECO:0000313" key="2">
    <source>
        <dbReference type="Proteomes" id="UP000789525"/>
    </source>
</evidence>
<protein>
    <submittedName>
        <fullName evidence="1">2181_t:CDS:1</fullName>
    </submittedName>
</protein>
<gene>
    <name evidence="1" type="ORF">ACOLOM_LOCUS4297</name>
</gene>